<dbReference type="InterPro" id="IPR000524">
    <property type="entry name" value="Tscrpt_reg_HTH_GntR"/>
</dbReference>
<dbReference type="Proteomes" id="UP000076321">
    <property type="component" value="Unassembled WGS sequence"/>
</dbReference>
<dbReference type="Gene3D" id="1.10.10.10">
    <property type="entry name" value="Winged helix-like DNA-binding domain superfamily/Winged helix DNA-binding domain"/>
    <property type="match status" value="1"/>
</dbReference>
<dbReference type="RefSeq" id="WP_061981619.1">
    <property type="nucleotide sequence ID" value="NZ_FOPQ01000007.1"/>
</dbReference>
<evidence type="ECO:0000313" key="8">
    <source>
        <dbReference type="Proteomes" id="UP000186883"/>
    </source>
</evidence>
<evidence type="ECO:0000313" key="7">
    <source>
        <dbReference type="Proteomes" id="UP000076321"/>
    </source>
</evidence>
<dbReference type="InterPro" id="IPR036388">
    <property type="entry name" value="WH-like_DNA-bd_sf"/>
</dbReference>
<comment type="caution">
    <text evidence="5">The sequence shown here is derived from an EMBL/GenBank/DDBJ whole genome shotgun (WGS) entry which is preliminary data.</text>
</comment>
<gene>
    <name evidence="6" type="ORF">ATP06_0232145</name>
    <name evidence="5" type="ORF">AVL48_01295</name>
</gene>
<dbReference type="OrthoDB" id="7363114at2"/>
<sequence length="280" mass="31460">MELDPDDPRPPYQQVANALRAAILTKTFKAGEKLPSGPELAQRFGVARMTVQQAVRLLRDEGLVVSRQGSGVFVRERTQRPVDLRSHLERAFEEPVVSVDFAGFSGETLHGAITEPLDKIRDGRLRPESLSVRLLVPDPSKPWSLPARVDDLTDSPAFRARATRIMQRHTLAVVDAVNELAELEIVSNARAEVRINPAVPLFKLYLINEAEAFFGYYPVQEHKIKLDGEETAIWDLMGKDATLFHHSADGNEDSLAAQFISQSRMWFNSIWTTVGREYMP</sequence>
<dbReference type="PROSITE" id="PS50949">
    <property type="entry name" value="HTH_GNTR"/>
    <property type="match status" value="1"/>
</dbReference>
<dbReference type="SMART" id="SM00345">
    <property type="entry name" value="HTH_GNTR"/>
    <property type="match status" value="1"/>
</dbReference>
<keyword evidence="3" id="KW-0804">Transcription</keyword>
<evidence type="ECO:0000313" key="6">
    <source>
        <dbReference type="EMBL" id="OKA03891.1"/>
    </source>
</evidence>
<keyword evidence="1" id="KW-0805">Transcription regulation</keyword>
<dbReference type="PRINTS" id="PR00035">
    <property type="entry name" value="HTHGNTR"/>
</dbReference>
<keyword evidence="8" id="KW-1185">Reference proteome</keyword>
<dbReference type="GO" id="GO:0003700">
    <property type="term" value="F:DNA-binding transcription factor activity"/>
    <property type="evidence" value="ECO:0007669"/>
    <property type="project" value="InterPro"/>
</dbReference>
<name>A0A154MKE5_9PSEU</name>
<evidence type="ECO:0000256" key="1">
    <source>
        <dbReference type="ARBA" id="ARBA00023015"/>
    </source>
</evidence>
<dbReference type="EMBL" id="LOBU02000024">
    <property type="protein sequence ID" value="OKA03891.1"/>
    <property type="molecule type" value="Genomic_DNA"/>
</dbReference>
<evidence type="ECO:0000256" key="2">
    <source>
        <dbReference type="ARBA" id="ARBA00023125"/>
    </source>
</evidence>
<dbReference type="GO" id="GO:0045892">
    <property type="term" value="P:negative regulation of DNA-templated transcription"/>
    <property type="evidence" value="ECO:0007669"/>
    <property type="project" value="TreeGrafter"/>
</dbReference>
<accession>A0A154MKE5</accession>
<dbReference type="Pfam" id="PF00392">
    <property type="entry name" value="GntR"/>
    <property type="match status" value="1"/>
</dbReference>
<dbReference type="AlphaFoldDB" id="A0A154MKE5"/>
<organism evidence="5 7">
    <name type="scientific">Amycolatopsis regifaucium</name>
    <dbReference type="NCBI Taxonomy" id="546365"/>
    <lineage>
        <taxon>Bacteria</taxon>
        <taxon>Bacillati</taxon>
        <taxon>Actinomycetota</taxon>
        <taxon>Actinomycetes</taxon>
        <taxon>Pseudonocardiales</taxon>
        <taxon>Pseudonocardiaceae</taxon>
        <taxon>Amycolatopsis</taxon>
    </lineage>
</organism>
<feature type="domain" description="HTH gntR-type" evidence="4">
    <location>
        <begin position="9"/>
        <end position="77"/>
    </location>
</feature>
<evidence type="ECO:0000259" key="4">
    <source>
        <dbReference type="PROSITE" id="PS50949"/>
    </source>
</evidence>
<reference evidence="5 7" key="1">
    <citation type="submission" date="2015-12" db="EMBL/GenBank/DDBJ databases">
        <title>Amycolatopsis regifaucium genome sequencing and assembly.</title>
        <authorList>
            <person name="Mayilraj S."/>
        </authorList>
    </citation>
    <scope>NUCLEOTIDE SEQUENCE [LARGE SCALE GENOMIC DNA]</scope>
    <source>
        <strain evidence="5 7">GY080</strain>
    </source>
</reference>
<reference evidence="6 8" key="2">
    <citation type="submission" date="2016-11" db="EMBL/GenBank/DDBJ databases">
        <title>Genome sequencing of Amycolatopsis regifaucium.</title>
        <authorList>
            <person name="Mayilraj S."/>
            <person name="Kaur N."/>
        </authorList>
    </citation>
    <scope>NUCLEOTIDE SEQUENCE [LARGE SCALE GENOMIC DNA]</scope>
    <source>
        <strain evidence="6 8">GY080</strain>
    </source>
</reference>
<dbReference type="InterPro" id="IPR036390">
    <property type="entry name" value="WH_DNA-bd_sf"/>
</dbReference>
<proteinExistence type="predicted"/>
<dbReference type="InterPro" id="IPR050679">
    <property type="entry name" value="Bact_HTH_transcr_reg"/>
</dbReference>
<dbReference type="PANTHER" id="PTHR44846:SF17">
    <property type="entry name" value="GNTR-FAMILY TRANSCRIPTIONAL REGULATOR"/>
    <property type="match status" value="1"/>
</dbReference>
<evidence type="ECO:0000256" key="3">
    <source>
        <dbReference type="ARBA" id="ARBA00023163"/>
    </source>
</evidence>
<evidence type="ECO:0000313" key="5">
    <source>
        <dbReference type="EMBL" id="KZB84874.1"/>
    </source>
</evidence>
<dbReference type="PANTHER" id="PTHR44846">
    <property type="entry name" value="MANNOSYL-D-GLYCERATE TRANSPORT/METABOLISM SYSTEM REPRESSOR MNGR-RELATED"/>
    <property type="match status" value="1"/>
</dbReference>
<dbReference type="CDD" id="cd07377">
    <property type="entry name" value="WHTH_GntR"/>
    <property type="match status" value="1"/>
</dbReference>
<dbReference type="SUPFAM" id="SSF46785">
    <property type="entry name" value="Winged helix' DNA-binding domain"/>
    <property type="match status" value="1"/>
</dbReference>
<dbReference type="Proteomes" id="UP000186883">
    <property type="component" value="Unassembled WGS sequence"/>
</dbReference>
<protein>
    <submittedName>
        <fullName evidence="5">GntR family transcriptional regulator</fullName>
    </submittedName>
</protein>
<dbReference type="EMBL" id="LQCI01000012">
    <property type="protein sequence ID" value="KZB84874.1"/>
    <property type="molecule type" value="Genomic_DNA"/>
</dbReference>
<dbReference type="GO" id="GO:0003677">
    <property type="term" value="F:DNA binding"/>
    <property type="evidence" value="ECO:0007669"/>
    <property type="project" value="UniProtKB-KW"/>
</dbReference>
<keyword evidence="2" id="KW-0238">DNA-binding</keyword>